<dbReference type="Proteomes" id="UP000515512">
    <property type="component" value="Chromosome"/>
</dbReference>
<organism evidence="2 3">
    <name type="scientific">Nocardia huaxiensis</name>
    <dbReference type="NCBI Taxonomy" id="2755382"/>
    <lineage>
        <taxon>Bacteria</taxon>
        <taxon>Bacillati</taxon>
        <taxon>Actinomycetota</taxon>
        <taxon>Actinomycetes</taxon>
        <taxon>Mycobacteriales</taxon>
        <taxon>Nocardiaceae</taxon>
        <taxon>Nocardia</taxon>
    </lineage>
</organism>
<feature type="transmembrane region" description="Helical" evidence="1">
    <location>
        <begin position="30"/>
        <end position="48"/>
    </location>
</feature>
<accession>A0A7D6ZCR0</accession>
<evidence type="ECO:0000313" key="3">
    <source>
        <dbReference type="Proteomes" id="UP000515512"/>
    </source>
</evidence>
<gene>
    <name evidence="2" type="ORF">H0264_36530</name>
</gene>
<evidence type="ECO:0000256" key="1">
    <source>
        <dbReference type="SAM" id="Phobius"/>
    </source>
</evidence>
<keyword evidence="1" id="KW-0472">Membrane</keyword>
<keyword evidence="1" id="KW-0812">Transmembrane</keyword>
<keyword evidence="3" id="KW-1185">Reference proteome</keyword>
<proteinExistence type="predicted"/>
<reference evidence="2 3" key="1">
    <citation type="submission" date="2020-07" db="EMBL/GenBank/DDBJ databases">
        <authorList>
            <person name="Zhuang K."/>
            <person name="Ran Y."/>
        </authorList>
    </citation>
    <scope>NUCLEOTIDE SEQUENCE [LARGE SCALE GENOMIC DNA]</scope>
    <source>
        <strain evidence="2 3">WCH-YHL-001</strain>
    </source>
</reference>
<name>A0A7D6ZCR0_9NOCA</name>
<keyword evidence="1" id="KW-1133">Transmembrane helix</keyword>
<dbReference type="EMBL" id="CP059399">
    <property type="protein sequence ID" value="QLY30558.1"/>
    <property type="molecule type" value="Genomic_DNA"/>
</dbReference>
<dbReference type="KEGG" id="nhu:H0264_36530"/>
<sequence>MKMPVLQSFWFLLAAGALLCEGARPLPRAAMAATLAGITGVALLVHIMTQSRLRPLARVAAALAPVRLRTGLRIGVTDDAGTQWVLHFLPLFGSDLRIGDPAFAEGHRNRRGEFRAMTVTNIRTGGRHISRWALSTITMATCAVVMALVLLTTTG</sequence>
<evidence type="ECO:0000313" key="2">
    <source>
        <dbReference type="EMBL" id="QLY30558.1"/>
    </source>
</evidence>
<feature type="transmembrane region" description="Helical" evidence="1">
    <location>
        <begin position="132"/>
        <end position="151"/>
    </location>
</feature>
<protein>
    <submittedName>
        <fullName evidence="2">Uncharacterized protein</fullName>
    </submittedName>
</protein>
<dbReference type="AlphaFoldDB" id="A0A7D6ZCR0"/>
<dbReference type="RefSeq" id="WP_181581756.1">
    <property type="nucleotide sequence ID" value="NZ_CP059399.1"/>
</dbReference>